<protein>
    <submittedName>
        <fullName evidence="1">Uncharacterized protein</fullName>
    </submittedName>
</protein>
<dbReference type="AlphaFoldDB" id="A0A4Y2E1A7"/>
<dbReference type="EMBL" id="BGPR01000464">
    <property type="protein sequence ID" value="GBM21654.1"/>
    <property type="molecule type" value="Genomic_DNA"/>
</dbReference>
<keyword evidence="2" id="KW-1185">Reference proteome</keyword>
<evidence type="ECO:0000313" key="2">
    <source>
        <dbReference type="Proteomes" id="UP000499080"/>
    </source>
</evidence>
<reference evidence="1 2" key="1">
    <citation type="journal article" date="2019" name="Sci. Rep.">
        <title>Orb-weaving spider Araneus ventricosus genome elucidates the spidroin gene catalogue.</title>
        <authorList>
            <person name="Kono N."/>
            <person name="Nakamura H."/>
            <person name="Ohtoshi R."/>
            <person name="Moran D.A.P."/>
            <person name="Shinohara A."/>
            <person name="Yoshida Y."/>
            <person name="Fujiwara M."/>
            <person name="Mori M."/>
            <person name="Tomita M."/>
            <person name="Arakawa K."/>
        </authorList>
    </citation>
    <scope>NUCLEOTIDE SEQUENCE [LARGE SCALE GENOMIC DNA]</scope>
</reference>
<accession>A0A4Y2E1A7</accession>
<proteinExistence type="predicted"/>
<gene>
    <name evidence="1" type="ORF">AVEN_250752_1</name>
</gene>
<dbReference type="Proteomes" id="UP000499080">
    <property type="component" value="Unassembled WGS sequence"/>
</dbReference>
<name>A0A4Y2E1A7_ARAVE</name>
<organism evidence="1 2">
    <name type="scientific">Araneus ventricosus</name>
    <name type="common">Orbweaver spider</name>
    <name type="synonym">Epeira ventricosa</name>
    <dbReference type="NCBI Taxonomy" id="182803"/>
    <lineage>
        <taxon>Eukaryota</taxon>
        <taxon>Metazoa</taxon>
        <taxon>Ecdysozoa</taxon>
        <taxon>Arthropoda</taxon>
        <taxon>Chelicerata</taxon>
        <taxon>Arachnida</taxon>
        <taxon>Araneae</taxon>
        <taxon>Araneomorphae</taxon>
        <taxon>Entelegynae</taxon>
        <taxon>Araneoidea</taxon>
        <taxon>Araneidae</taxon>
        <taxon>Araneus</taxon>
    </lineage>
</organism>
<comment type="caution">
    <text evidence="1">The sequence shown here is derived from an EMBL/GenBank/DDBJ whole genome shotgun (WGS) entry which is preliminary data.</text>
</comment>
<evidence type="ECO:0000313" key="1">
    <source>
        <dbReference type="EMBL" id="GBM21654.1"/>
    </source>
</evidence>
<sequence>MNSLKRREHYAFSPERAENHSLITRDPHPGPALWFPSSRCVRNKGGRAAFEEAPEIFHLMRYLNSAEYYRDRWNDIFLPRESLCGSVSENNEQIRRRVFINEEALYHQQVSRKGQELKESIHGKGHLG</sequence>